<protein>
    <submittedName>
        <fullName evidence="1">Uncharacterized protein</fullName>
    </submittedName>
</protein>
<dbReference type="RefSeq" id="WP_175034620.1">
    <property type="nucleotide sequence ID" value="NZ_CABVPW010000041.1"/>
</dbReference>
<sequence length="57" mass="5884">MAAKASARPEHSQSSLEIIRNALRAAALAPSDRAALDVAGDALRQLADLACVEVARA</sequence>
<dbReference type="Proteomes" id="UP000494218">
    <property type="component" value="Unassembled WGS sequence"/>
</dbReference>
<accession>A0A6P2RI78</accession>
<dbReference type="EMBL" id="CABVPW010000041">
    <property type="protein sequence ID" value="VWC31935.1"/>
    <property type="molecule type" value="Genomic_DNA"/>
</dbReference>
<dbReference type="AlphaFoldDB" id="A0A6P2RI78"/>
<evidence type="ECO:0000313" key="1">
    <source>
        <dbReference type="EMBL" id="VWC31935.1"/>
    </source>
</evidence>
<name>A0A6P2RI78_BURL3</name>
<reference evidence="1 2" key="1">
    <citation type="submission" date="2019-09" db="EMBL/GenBank/DDBJ databases">
        <authorList>
            <person name="Depoorter E."/>
        </authorList>
    </citation>
    <scope>NUCLEOTIDE SEQUENCE [LARGE SCALE GENOMIC DNA]</scope>
    <source>
        <strain evidence="1">LMG 23254</strain>
    </source>
</reference>
<proteinExistence type="predicted"/>
<organism evidence="1 2">
    <name type="scientific">Burkholderia lata (strain ATCC 17760 / DSM 23089 / LMG 22485 / NCIMB 9086 / R18194 / 383)</name>
    <dbReference type="NCBI Taxonomy" id="482957"/>
    <lineage>
        <taxon>Bacteria</taxon>
        <taxon>Pseudomonadati</taxon>
        <taxon>Pseudomonadota</taxon>
        <taxon>Betaproteobacteria</taxon>
        <taxon>Burkholderiales</taxon>
        <taxon>Burkholderiaceae</taxon>
        <taxon>Burkholderia</taxon>
        <taxon>Burkholderia cepacia complex</taxon>
    </lineage>
</organism>
<gene>
    <name evidence="1" type="ORF">BLA23254_06402</name>
</gene>
<evidence type="ECO:0000313" key="2">
    <source>
        <dbReference type="Proteomes" id="UP000494218"/>
    </source>
</evidence>